<organism evidence="9 10">
    <name type="scientific">Aplosporella prunicola CBS 121167</name>
    <dbReference type="NCBI Taxonomy" id="1176127"/>
    <lineage>
        <taxon>Eukaryota</taxon>
        <taxon>Fungi</taxon>
        <taxon>Dikarya</taxon>
        <taxon>Ascomycota</taxon>
        <taxon>Pezizomycotina</taxon>
        <taxon>Dothideomycetes</taxon>
        <taxon>Dothideomycetes incertae sedis</taxon>
        <taxon>Botryosphaeriales</taxon>
        <taxon>Aplosporellaceae</taxon>
        <taxon>Aplosporella</taxon>
    </lineage>
</organism>
<dbReference type="GeneID" id="54297492"/>
<feature type="transmembrane region" description="Helical" evidence="7">
    <location>
        <begin position="185"/>
        <end position="204"/>
    </location>
</feature>
<dbReference type="InterPro" id="IPR050925">
    <property type="entry name" value="Rhomboid_protease_S54"/>
</dbReference>
<evidence type="ECO:0000256" key="6">
    <source>
        <dbReference type="ARBA" id="ARBA00023136"/>
    </source>
</evidence>
<keyword evidence="4" id="KW-0378">Hydrolase</keyword>
<dbReference type="Gene3D" id="1.20.1540.10">
    <property type="entry name" value="Rhomboid-like"/>
    <property type="match status" value="1"/>
</dbReference>
<evidence type="ECO:0000256" key="4">
    <source>
        <dbReference type="ARBA" id="ARBA00022801"/>
    </source>
</evidence>
<dbReference type="PANTHER" id="PTHR43731:SF14">
    <property type="entry name" value="PRESENILIN-ASSOCIATED RHOMBOID-LIKE PROTEIN, MITOCHONDRIAL"/>
    <property type="match status" value="1"/>
</dbReference>
<feature type="transmembrane region" description="Helical" evidence="7">
    <location>
        <begin position="128"/>
        <end position="147"/>
    </location>
</feature>
<evidence type="ECO:0000256" key="5">
    <source>
        <dbReference type="ARBA" id="ARBA00022989"/>
    </source>
</evidence>
<comment type="similarity">
    <text evidence="2">Belongs to the peptidase S54 family.</text>
</comment>
<dbReference type="Proteomes" id="UP000799438">
    <property type="component" value="Unassembled WGS sequence"/>
</dbReference>
<keyword evidence="6 7" id="KW-0472">Membrane</keyword>
<dbReference type="OrthoDB" id="418595at2759"/>
<keyword evidence="10" id="KW-1185">Reference proteome</keyword>
<accession>A0A6A6BK47</accession>
<dbReference type="RefSeq" id="XP_033400128.1">
    <property type="nucleotide sequence ID" value="XM_033539996.1"/>
</dbReference>
<keyword evidence="5 7" id="KW-1133">Transmembrane helix</keyword>
<gene>
    <name evidence="9" type="ORF">K452DRAFT_284731</name>
</gene>
<reference evidence="9" key="1">
    <citation type="journal article" date="2020" name="Stud. Mycol.">
        <title>101 Dothideomycetes genomes: a test case for predicting lifestyles and emergence of pathogens.</title>
        <authorList>
            <person name="Haridas S."/>
            <person name="Albert R."/>
            <person name="Binder M."/>
            <person name="Bloem J."/>
            <person name="Labutti K."/>
            <person name="Salamov A."/>
            <person name="Andreopoulos B."/>
            <person name="Baker S."/>
            <person name="Barry K."/>
            <person name="Bills G."/>
            <person name="Bluhm B."/>
            <person name="Cannon C."/>
            <person name="Castanera R."/>
            <person name="Culley D."/>
            <person name="Daum C."/>
            <person name="Ezra D."/>
            <person name="Gonzalez J."/>
            <person name="Henrissat B."/>
            <person name="Kuo A."/>
            <person name="Liang C."/>
            <person name="Lipzen A."/>
            <person name="Lutzoni F."/>
            <person name="Magnuson J."/>
            <person name="Mondo S."/>
            <person name="Nolan M."/>
            <person name="Ohm R."/>
            <person name="Pangilinan J."/>
            <person name="Park H.-J."/>
            <person name="Ramirez L."/>
            <person name="Alfaro M."/>
            <person name="Sun H."/>
            <person name="Tritt A."/>
            <person name="Yoshinaga Y."/>
            <person name="Zwiers L.-H."/>
            <person name="Turgeon B."/>
            <person name="Goodwin S."/>
            <person name="Spatafora J."/>
            <person name="Crous P."/>
            <person name="Grigoriev I."/>
        </authorList>
    </citation>
    <scope>NUCLEOTIDE SEQUENCE</scope>
    <source>
        <strain evidence="9">CBS 121167</strain>
    </source>
</reference>
<evidence type="ECO:0000256" key="7">
    <source>
        <dbReference type="SAM" id="Phobius"/>
    </source>
</evidence>
<evidence type="ECO:0000259" key="8">
    <source>
        <dbReference type="Pfam" id="PF01694"/>
    </source>
</evidence>
<evidence type="ECO:0000313" key="9">
    <source>
        <dbReference type="EMBL" id="KAF2144416.1"/>
    </source>
</evidence>
<dbReference type="InterPro" id="IPR022764">
    <property type="entry name" value="Peptidase_S54_rhomboid_dom"/>
</dbReference>
<evidence type="ECO:0000313" key="10">
    <source>
        <dbReference type="Proteomes" id="UP000799438"/>
    </source>
</evidence>
<dbReference type="PANTHER" id="PTHR43731">
    <property type="entry name" value="RHOMBOID PROTEASE"/>
    <property type="match status" value="1"/>
</dbReference>
<dbReference type="GO" id="GO:0016020">
    <property type="term" value="C:membrane"/>
    <property type="evidence" value="ECO:0007669"/>
    <property type="project" value="UniProtKB-SubCell"/>
</dbReference>
<keyword evidence="3 7" id="KW-0812">Transmembrane</keyword>
<name>A0A6A6BK47_9PEZI</name>
<comment type="subcellular location">
    <subcellularLocation>
        <location evidence="1">Membrane</location>
        <topology evidence="1">Multi-pass membrane protein</topology>
    </subcellularLocation>
</comment>
<feature type="transmembrane region" description="Helical" evidence="7">
    <location>
        <begin position="102"/>
        <end position="121"/>
    </location>
</feature>
<dbReference type="AlphaFoldDB" id="A0A6A6BK47"/>
<evidence type="ECO:0000256" key="3">
    <source>
        <dbReference type="ARBA" id="ARBA00022692"/>
    </source>
</evidence>
<feature type="transmembrane region" description="Helical" evidence="7">
    <location>
        <begin position="216"/>
        <end position="236"/>
    </location>
</feature>
<feature type="domain" description="Peptidase S54 rhomboid" evidence="8">
    <location>
        <begin position="87"/>
        <end position="237"/>
    </location>
</feature>
<evidence type="ECO:0000256" key="2">
    <source>
        <dbReference type="ARBA" id="ARBA00009045"/>
    </source>
</evidence>
<dbReference type="InterPro" id="IPR035952">
    <property type="entry name" value="Rhomboid-like_sf"/>
</dbReference>
<dbReference type="GO" id="GO:0004252">
    <property type="term" value="F:serine-type endopeptidase activity"/>
    <property type="evidence" value="ECO:0007669"/>
    <property type="project" value="InterPro"/>
</dbReference>
<sequence>MFRPTLRMLRTRNVAYSFIGLNTVVFAAWKYADGTIPIEIKSRNASDNNVTIIDPYAASSQAVSSKQATMQKMVDNFILKPEDMDQGRWWTPLTCSISHLNLFHYGFNMFAFHSFAEFLWMSPTMTPLRFAGLCFGSGLAGSVGFLMHQKTMNNHSKAGALGASGIVMGAAAMCAFIAPFAKWELMFIPIGIPAWAMMGLYFAYDAIFLNDPNAKVGHSGHIGGALFGAAYYLLLFRRPALARNRKIR</sequence>
<dbReference type="EMBL" id="ML995479">
    <property type="protein sequence ID" value="KAF2144416.1"/>
    <property type="molecule type" value="Genomic_DNA"/>
</dbReference>
<dbReference type="SUPFAM" id="SSF144091">
    <property type="entry name" value="Rhomboid-like"/>
    <property type="match status" value="1"/>
</dbReference>
<protein>
    <recommendedName>
        <fullName evidence="8">Peptidase S54 rhomboid domain-containing protein</fullName>
    </recommendedName>
</protein>
<evidence type="ECO:0000256" key="1">
    <source>
        <dbReference type="ARBA" id="ARBA00004141"/>
    </source>
</evidence>
<feature type="transmembrane region" description="Helical" evidence="7">
    <location>
        <begin position="12"/>
        <end position="32"/>
    </location>
</feature>
<proteinExistence type="inferred from homology"/>
<feature type="transmembrane region" description="Helical" evidence="7">
    <location>
        <begin position="159"/>
        <end position="178"/>
    </location>
</feature>
<dbReference type="Pfam" id="PF01694">
    <property type="entry name" value="Rhomboid"/>
    <property type="match status" value="1"/>
</dbReference>